<feature type="region of interest" description="Disordered" evidence="3">
    <location>
        <begin position="878"/>
        <end position="903"/>
    </location>
</feature>
<feature type="coiled-coil region" evidence="2">
    <location>
        <begin position="594"/>
        <end position="624"/>
    </location>
</feature>
<name>A0ABZ2UNK5_9CYAN</name>
<dbReference type="PROSITE" id="PS50293">
    <property type="entry name" value="TPR_REGION"/>
    <property type="match status" value="2"/>
</dbReference>
<gene>
    <name evidence="5" type="ORF">WJM97_16355</name>
</gene>
<dbReference type="PANTHER" id="PTHR10098:SF108">
    <property type="entry name" value="TETRATRICOPEPTIDE REPEAT PROTEIN 28"/>
    <property type="match status" value="1"/>
</dbReference>
<dbReference type="Pfam" id="PF12770">
    <property type="entry name" value="CHAT"/>
    <property type="match status" value="1"/>
</dbReference>
<feature type="repeat" description="TPR" evidence="1">
    <location>
        <begin position="261"/>
        <end position="294"/>
    </location>
</feature>
<feature type="repeat" description="TPR" evidence="1">
    <location>
        <begin position="141"/>
        <end position="174"/>
    </location>
</feature>
<feature type="repeat" description="TPR" evidence="1">
    <location>
        <begin position="501"/>
        <end position="534"/>
    </location>
</feature>
<dbReference type="PANTHER" id="PTHR10098">
    <property type="entry name" value="RAPSYN-RELATED"/>
    <property type="match status" value="1"/>
</dbReference>
<protein>
    <submittedName>
        <fullName evidence="5">CHAT domain-containing tetratricopeptide repeat protein</fullName>
    </submittedName>
</protein>
<evidence type="ECO:0000259" key="4">
    <source>
        <dbReference type="Pfam" id="PF12770"/>
    </source>
</evidence>
<organism evidence="5 6">
    <name type="scientific">Okeanomitos corallinicola TIOX110</name>
    <dbReference type="NCBI Taxonomy" id="3133117"/>
    <lineage>
        <taxon>Bacteria</taxon>
        <taxon>Bacillati</taxon>
        <taxon>Cyanobacteriota</taxon>
        <taxon>Cyanophyceae</taxon>
        <taxon>Nostocales</taxon>
        <taxon>Aphanizomenonaceae</taxon>
        <taxon>Okeanomitos</taxon>
    </lineage>
</organism>
<evidence type="ECO:0000313" key="5">
    <source>
        <dbReference type="EMBL" id="WZB86946.1"/>
    </source>
</evidence>
<dbReference type="Pfam" id="PF13424">
    <property type="entry name" value="TPR_12"/>
    <property type="match status" value="6"/>
</dbReference>
<evidence type="ECO:0000256" key="3">
    <source>
        <dbReference type="SAM" id="MobiDB-lite"/>
    </source>
</evidence>
<feature type="repeat" description="TPR" evidence="1">
    <location>
        <begin position="421"/>
        <end position="454"/>
    </location>
</feature>
<feature type="repeat" description="TPR" evidence="1">
    <location>
        <begin position="541"/>
        <end position="574"/>
    </location>
</feature>
<feature type="repeat" description="TPR" evidence="1">
    <location>
        <begin position="181"/>
        <end position="214"/>
    </location>
</feature>
<keyword evidence="6" id="KW-1185">Reference proteome</keyword>
<keyword evidence="2" id="KW-0175">Coiled coil</keyword>
<evidence type="ECO:0000256" key="2">
    <source>
        <dbReference type="SAM" id="Coils"/>
    </source>
</evidence>
<dbReference type="InterPro" id="IPR024983">
    <property type="entry name" value="CHAT_dom"/>
</dbReference>
<feature type="repeat" description="TPR" evidence="1">
    <location>
        <begin position="101"/>
        <end position="134"/>
    </location>
</feature>
<dbReference type="PROSITE" id="PS50005">
    <property type="entry name" value="TPR"/>
    <property type="match status" value="11"/>
</dbReference>
<feature type="repeat" description="TPR" evidence="1">
    <location>
        <begin position="301"/>
        <end position="334"/>
    </location>
</feature>
<evidence type="ECO:0000313" key="6">
    <source>
        <dbReference type="Proteomes" id="UP001483337"/>
    </source>
</evidence>
<feature type="repeat" description="TPR" evidence="1">
    <location>
        <begin position="341"/>
        <end position="374"/>
    </location>
</feature>
<feature type="repeat" description="TPR" evidence="1">
    <location>
        <begin position="381"/>
        <end position="414"/>
    </location>
</feature>
<accession>A0ABZ2UNK5</accession>
<dbReference type="InterPro" id="IPR019734">
    <property type="entry name" value="TPR_rpt"/>
</dbReference>
<dbReference type="Proteomes" id="UP001483337">
    <property type="component" value="Chromosome"/>
</dbReference>
<dbReference type="SMART" id="SM00028">
    <property type="entry name" value="TPR"/>
    <property type="match status" value="13"/>
</dbReference>
<feature type="domain" description="CHAT" evidence="4">
    <location>
        <begin position="839"/>
        <end position="1175"/>
    </location>
</feature>
<feature type="coiled-coil region" evidence="2">
    <location>
        <begin position="721"/>
        <end position="752"/>
    </location>
</feature>
<reference evidence="5 6" key="1">
    <citation type="submission" date="2024-04" db="EMBL/GenBank/DDBJ databases">
        <title>Okeanomitos corallinicola gen. &amp; sp. nov. (Nostocales, Cyanobacteria), a new toxic marine heterocyst-forming cyanobacterium from a coral reef.</title>
        <authorList>
            <person name="Li H."/>
            <person name="Li R."/>
            <person name="Kang J."/>
            <person name="Hii K.S."/>
            <person name="Mohamed H.F."/>
            <person name="Xu X."/>
            <person name="Luo Z."/>
        </authorList>
    </citation>
    <scope>NUCLEOTIDE SEQUENCE [LARGE SCALE GENOMIC DNA]</scope>
    <source>
        <strain evidence="5 6">TIOX110</strain>
    </source>
</reference>
<proteinExistence type="predicted"/>
<evidence type="ECO:0000256" key="1">
    <source>
        <dbReference type="PROSITE-ProRule" id="PRU00339"/>
    </source>
</evidence>
<dbReference type="InterPro" id="IPR011990">
    <property type="entry name" value="TPR-like_helical_dom_sf"/>
</dbReference>
<sequence length="1179" mass="130371">MKYQGNDRGLLPIFSRCGLTMLLTAVLLVDSVAAMPRGTGLQIAQQQGTQQEAILAEAVRLLQEGIQLYRQGTKKSLLQAINKWEQALPLYRAVGEKGGEATILNVLGGVYNSLGEKQKALENYNQALPLYRTLRDRGGEAMTLNNIGNVYSDLGEKQKALENYNQALPLYRAVADKRGEATILHNIGNVYSDLGENQKALENYNQALPLYRTLRDRGREATILHNIGNVYFDLGEKGKALENYKQALPLVHAVGDRGGEATTLNNIGAVYDSLGEKQKALKYYNDALALFHAVGDRGGEATTLLGIGSVYDSLREKQKALKYYNDALPLYRAVGDRGGEATTLNNIGLVYNSLGEKQKALKYYNDALPLRRTVGDKGGEATTLNNIGAVYDSLGEKQKALEYYNQALPLVHAVGDKGGEATTLNNIGAVYDSLGEKQKALKYYNDALPLRRTVGDKGGEATTLNNIGGVYDSLGEKQKALKYYNDTLPLFHAVGDRGGEAATLNNIGLVYNSLGEKQKALEYLNQALPILRAVSDRDVEAATLNNIGLVYNSLGEKQKALEYLNQALPLARAVSNKDGEATTLYNTALIQRRQKNLQAALANIQAAIKIIEELRTKIASTELRTSYFATKQDYYKFYIDLLMQLHKQNPNKGYDAQALHISERYRARGLVELLTEANINIRKDINPQLLAEETRLLSLRDGKEKLLSELMSKPKPPEEIIQTTKQEIQNIIQQQKELKNQLRATNKEYADLKYPEPLTLPQIQQQLDPDTVLLQYSLGAENSYLWLVTHNSFTTYQLPKEADIKKVAQPLINKLKAPVIAGASPQETAQYVAETAKATNELSQIILKPVADKLGKKRLVIVADGILHQIPFAALSDLTPQPPSLQGNGEKDKLPSPSRRGVGGEVKYQPLLVNHEIINLPSVTSLATHREKLQNRKTAPKKLAVLADPVFSNNDSRITGKTEVGLSTDLDLERSALSRSSANRGSLSRLPGTRKEGEEVLKLVPNNESIKAFDFDANYEWVIREKLNQYQMVLFATHGLIDMKNPELSGIVLSLFDKQGKPKKGFLRLNDIFNLDLPAELVVLSACETGLGEEIKGEGLIGLTRGFMYAGAAKVVVSLWKVNDDATAELMTEFSGQVLKDGKSPIVALRNAQLKLWQQQKTQDPRFWAAFTVQGEWQK</sequence>
<keyword evidence="1" id="KW-0802">TPR repeat</keyword>
<dbReference type="RefSeq" id="WP_353929860.1">
    <property type="nucleotide sequence ID" value="NZ_CP150886.1"/>
</dbReference>
<dbReference type="EMBL" id="CP150886">
    <property type="protein sequence ID" value="WZB86946.1"/>
    <property type="molecule type" value="Genomic_DNA"/>
</dbReference>
<feature type="repeat" description="TPR" evidence="1">
    <location>
        <begin position="221"/>
        <end position="254"/>
    </location>
</feature>
<dbReference type="Pfam" id="PF13374">
    <property type="entry name" value="TPR_10"/>
    <property type="match status" value="1"/>
</dbReference>
<dbReference type="Gene3D" id="1.25.40.10">
    <property type="entry name" value="Tetratricopeptide repeat domain"/>
    <property type="match status" value="4"/>
</dbReference>
<dbReference type="SUPFAM" id="SSF48452">
    <property type="entry name" value="TPR-like"/>
    <property type="match status" value="4"/>
</dbReference>